<evidence type="ECO:0000259" key="1">
    <source>
        <dbReference type="Pfam" id="PF00144"/>
    </source>
</evidence>
<reference evidence="2" key="1">
    <citation type="submission" date="2012-04" db="EMBL/GenBank/DDBJ databases">
        <title>The Genome Sequence of Loa loa.</title>
        <authorList>
            <consortium name="The Broad Institute Genome Sequencing Platform"/>
            <consortium name="Broad Institute Genome Sequencing Center for Infectious Disease"/>
            <person name="Nutman T.B."/>
            <person name="Fink D.L."/>
            <person name="Russ C."/>
            <person name="Young S."/>
            <person name="Zeng Q."/>
            <person name="Gargeya S."/>
            <person name="Alvarado L."/>
            <person name="Berlin A."/>
            <person name="Chapman S.B."/>
            <person name="Chen Z."/>
            <person name="Freedman E."/>
            <person name="Gellesch M."/>
            <person name="Goldberg J."/>
            <person name="Griggs A."/>
            <person name="Gujja S."/>
            <person name="Heilman E.R."/>
            <person name="Heiman D."/>
            <person name="Howarth C."/>
            <person name="Mehta T."/>
            <person name="Neiman D."/>
            <person name="Pearson M."/>
            <person name="Roberts A."/>
            <person name="Saif S."/>
            <person name="Shea T."/>
            <person name="Shenoy N."/>
            <person name="Sisk P."/>
            <person name="Stolte C."/>
            <person name="Sykes S."/>
            <person name="White J."/>
            <person name="Yandava C."/>
            <person name="Haas B."/>
            <person name="Henn M.R."/>
            <person name="Nusbaum C."/>
            <person name="Birren B."/>
        </authorList>
    </citation>
    <scope>NUCLEOTIDE SEQUENCE [LARGE SCALE GENOMIC DNA]</scope>
</reference>
<dbReference type="InParanoid" id="A0A1I7V851"/>
<accession>A0A1I7V851</accession>
<dbReference type="Pfam" id="PF00144">
    <property type="entry name" value="Beta-lactamase"/>
    <property type="match status" value="1"/>
</dbReference>
<dbReference type="SUPFAM" id="SSF56601">
    <property type="entry name" value="beta-lactamase/transpeptidase-like"/>
    <property type="match status" value="1"/>
</dbReference>
<dbReference type="GO" id="GO:0008233">
    <property type="term" value="F:peptidase activity"/>
    <property type="evidence" value="ECO:0007669"/>
    <property type="project" value="TreeGrafter"/>
</dbReference>
<dbReference type="GO" id="GO:0019216">
    <property type="term" value="P:regulation of lipid metabolic process"/>
    <property type="evidence" value="ECO:0007669"/>
    <property type="project" value="TreeGrafter"/>
</dbReference>
<protein>
    <submittedName>
        <fullName evidence="3">Beta-lactamase</fullName>
    </submittedName>
</protein>
<organism evidence="2 3">
    <name type="scientific">Loa loa</name>
    <name type="common">Eye worm</name>
    <name type="synonym">Filaria loa</name>
    <dbReference type="NCBI Taxonomy" id="7209"/>
    <lineage>
        <taxon>Eukaryota</taxon>
        <taxon>Metazoa</taxon>
        <taxon>Ecdysozoa</taxon>
        <taxon>Nematoda</taxon>
        <taxon>Chromadorea</taxon>
        <taxon>Rhabditida</taxon>
        <taxon>Spirurina</taxon>
        <taxon>Spiruromorpha</taxon>
        <taxon>Filarioidea</taxon>
        <taxon>Onchocercidae</taxon>
        <taxon>Loa</taxon>
    </lineage>
</organism>
<keyword evidence="2" id="KW-1185">Reference proteome</keyword>
<proteinExistence type="predicted"/>
<dbReference type="PANTHER" id="PTHR46520:SF1">
    <property type="entry name" value="SERINE BETA-LACTAMASE-LIKE PROTEIN LACTB, MITOCHONDRIAL"/>
    <property type="match status" value="1"/>
</dbReference>
<dbReference type="Gene3D" id="3.40.710.10">
    <property type="entry name" value="DD-peptidase/beta-lactamase superfamily"/>
    <property type="match status" value="1"/>
</dbReference>
<dbReference type="GO" id="GO:0006508">
    <property type="term" value="P:proteolysis"/>
    <property type="evidence" value="ECO:0007669"/>
    <property type="project" value="TreeGrafter"/>
</dbReference>
<evidence type="ECO:0000313" key="3">
    <source>
        <dbReference type="WBParaSite" id="EN70_10912"/>
    </source>
</evidence>
<name>A0A1I7V851_LOALO</name>
<dbReference type="GO" id="GO:0005739">
    <property type="term" value="C:mitochondrion"/>
    <property type="evidence" value="ECO:0007669"/>
    <property type="project" value="TreeGrafter"/>
</dbReference>
<feature type="domain" description="Beta-lactamase-related" evidence="1">
    <location>
        <begin position="143"/>
        <end position="368"/>
    </location>
</feature>
<dbReference type="FunCoup" id="A0A1I7V851">
    <property type="interactions" value="1122"/>
</dbReference>
<dbReference type="PANTHER" id="PTHR46520">
    <property type="entry name" value="SERINE BETA-LACTAMASE-LIKE PROTEIN LACTB, MITOCHONDRIAL"/>
    <property type="match status" value="1"/>
</dbReference>
<dbReference type="AlphaFoldDB" id="A0A1I7V851"/>
<reference evidence="3" key="2">
    <citation type="submission" date="2016-11" db="UniProtKB">
        <authorList>
            <consortium name="WormBaseParasite"/>
        </authorList>
    </citation>
    <scope>IDENTIFICATION</scope>
</reference>
<dbReference type="eggNOG" id="ENOG502QQBX">
    <property type="taxonomic scope" value="Eukaryota"/>
</dbReference>
<dbReference type="InterPro" id="IPR012338">
    <property type="entry name" value="Beta-lactam/transpept-like"/>
</dbReference>
<dbReference type="OrthoDB" id="5946976at2759"/>
<sequence>MHPTRSTLRNFRNFIHPTLPTPPHLYLLIPHNVDQDSLNTKTTRPPSNFIDHTAEYGRSGHGVQTLLAHGDLFLILFPVLSFVLQPVEPTVEDFVRELKKAAETGIDGNVKDLLHRIKIKYKDSKSDLARYRSVELKDDSEFFSNIHYEYVKDALEIFKHDELVAEPGSKFRYTTYGFTLLSAALEKAANETYVDQITNLFRELGMNHSYLDRNFPLIINRARYYYRDPDHKLKNVPEVDNSSKWAGGGLLSTVTDLLIFANAMLYSYHAAQQSSMENNGKKPLLDAETMKIFWKGEISNHRGDVYALGWYKIDGEDQKYGGLSDTWPRKGVFLHTGAAVGASSVLLIRPDHNFTGTDGICVAILTNLHECSELTQLAMDIVEIFDSATFTEIS</sequence>
<gene>
    <name evidence="3" type="primary">LOAG_08351</name>
</gene>
<dbReference type="InterPro" id="IPR052794">
    <property type="entry name" value="Mito_Ser_Protease_LACTB"/>
</dbReference>
<dbReference type="InterPro" id="IPR001466">
    <property type="entry name" value="Beta-lactam-related"/>
</dbReference>
<evidence type="ECO:0000313" key="2">
    <source>
        <dbReference type="Proteomes" id="UP000095285"/>
    </source>
</evidence>
<dbReference type="STRING" id="7209.A0A1I7V851"/>
<dbReference type="Proteomes" id="UP000095285">
    <property type="component" value="Unassembled WGS sequence"/>
</dbReference>
<dbReference type="WBParaSite" id="EN70_10912">
    <property type="protein sequence ID" value="EN70_10912"/>
    <property type="gene ID" value="EN70_10912"/>
</dbReference>